<dbReference type="PANTHER" id="PTHR11452:SF75">
    <property type="entry name" value="ALPHA-GALACTOSIDASE MEL1"/>
    <property type="match status" value="1"/>
</dbReference>
<feature type="chain" id="PRO_5021422268" description="Alpha-galactosidase" evidence="14">
    <location>
        <begin position="25"/>
        <end position="558"/>
    </location>
</feature>
<dbReference type="EC" id="3.2.1.22" evidence="4 13"/>
<dbReference type="InterPro" id="IPR002241">
    <property type="entry name" value="Glyco_hydro_27"/>
</dbReference>
<keyword evidence="8 13" id="KW-1015">Disulfide bond</keyword>
<evidence type="ECO:0000256" key="8">
    <source>
        <dbReference type="ARBA" id="ARBA00023157"/>
    </source>
</evidence>
<evidence type="ECO:0000256" key="12">
    <source>
        <dbReference type="ARBA" id="ARBA00023326"/>
    </source>
</evidence>
<evidence type="ECO:0000256" key="13">
    <source>
        <dbReference type="RuleBase" id="RU361168"/>
    </source>
</evidence>
<dbReference type="Pfam" id="PF17801">
    <property type="entry name" value="Melibiase_C"/>
    <property type="match status" value="1"/>
</dbReference>
<evidence type="ECO:0000256" key="7">
    <source>
        <dbReference type="ARBA" id="ARBA00022801"/>
    </source>
</evidence>
<name>A0A4Y7QL80_9AGAM</name>
<organism evidence="16 17">
    <name type="scientific">Rickenella mellea</name>
    <dbReference type="NCBI Taxonomy" id="50990"/>
    <lineage>
        <taxon>Eukaryota</taxon>
        <taxon>Fungi</taxon>
        <taxon>Dikarya</taxon>
        <taxon>Basidiomycota</taxon>
        <taxon>Agaricomycotina</taxon>
        <taxon>Agaricomycetes</taxon>
        <taxon>Hymenochaetales</taxon>
        <taxon>Rickenellaceae</taxon>
        <taxon>Rickenella</taxon>
    </lineage>
</organism>
<protein>
    <recommendedName>
        <fullName evidence="4 13">Alpha-galactosidase</fullName>
        <ecNumber evidence="4 13">3.2.1.22</ecNumber>
    </recommendedName>
    <alternativeName>
        <fullName evidence="13">Melibiase</fullName>
    </alternativeName>
</protein>
<accession>A0A4Y7QL80</accession>
<comment type="subcellular location">
    <subcellularLocation>
        <location evidence="2">Secreted</location>
    </subcellularLocation>
</comment>
<evidence type="ECO:0000256" key="9">
    <source>
        <dbReference type="ARBA" id="ARBA00023180"/>
    </source>
</evidence>
<evidence type="ECO:0000256" key="14">
    <source>
        <dbReference type="SAM" id="SignalP"/>
    </source>
</evidence>
<evidence type="ECO:0000256" key="4">
    <source>
        <dbReference type="ARBA" id="ARBA00012755"/>
    </source>
</evidence>
<dbReference type="PRINTS" id="PR00740">
    <property type="entry name" value="GLHYDRLASE27"/>
</dbReference>
<proteinExistence type="inferred from homology"/>
<evidence type="ECO:0000256" key="6">
    <source>
        <dbReference type="ARBA" id="ARBA00022729"/>
    </source>
</evidence>
<dbReference type="Pfam" id="PF16499">
    <property type="entry name" value="Melibiase_2"/>
    <property type="match status" value="1"/>
</dbReference>
<evidence type="ECO:0000256" key="10">
    <source>
        <dbReference type="ARBA" id="ARBA00023277"/>
    </source>
</evidence>
<sequence length="558" mass="59588">MFPTLPLVLLALSQWQSFIPQTYALNNGLAKTPPMGWNPYNFYAYGWNLFTAPLNDATEAVYNNTAKAIVNLGLDKLGYTIISLEAGWQGTTRDASGKFTWNTAKYPSGIPALGSFLHSLGLKLGVYSDAGFFSCDSSNGKDHWLGSLGHEAADAATFASWGMDYLKYDNCYAVNSTDFVNWAPPIPLEPHYTAMQNAIEATKRPIIFAICEWGVQDPARWAPAVGHSWRISNDIGPPASWANFFRIINQVVPITGFAGPGAWNDLDMLEVGNSPLTTAEQQTHFAFWAAAKSPLIISTNVINITSTTLSILRNERLIAVNQDPLGKSIALKRRYSNDNDVWAGPLSDGSTVVIVVNWQNVQRSLTLNLADVGFSSATLMDLWSGSSLGKFTNTYTATVPAHGNLALKLTGGTAAPKPSFTTYAAAAKQNIVAGGAQVATVNTTQVVGNIGSGGTLTFTGVDGGTAGGTKLVSIDFINADVAFRNSACSNCRNAFVSVNNGTAVQVQFPLSGQSWNIVYKGYLVSLSGFKAGTTNTVQFSNPATGVFGPNLVQIGVQK</sequence>
<dbReference type="OrthoDB" id="5795902at2759"/>
<keyword evidence="6 14" id="KW-0732">Signal</keyword>
<dbReference type="InterPro" id="IPR017853">
    <property type="entry name" value="GH"/>
</dbReference>
<dbReference type="PANTHER" id="PTHR11452">
    <property type="entry name" value="ALPHA-GALACTOSIDASE/ALPHA-N-ACETYLGALACTOSAMINIDASE"/>
    <property type="match status" value="1"/>
</dbReference>
<dbReference type="VEuPathDB" id="FungiDB:BD410DRAFT_824739"/>
<evidence type="ECO:0000259" key="15">
    <source>
        <dbReference type="Pfam" id="PF17801"/>
    </source>
</evidence>
<keyword evidence="17" id="KW-1185">Reference proteome</keyword>
<gene>
    <name evidence="16" type="ORF">BD410DRAFT_824739</name>
</gene>
<dbReference type="FunFam" id="2.60.40.1180:FF:000008">
    <property type="entry name" value="Alpha-galactosidase"/>
    <property type="match status" value="1"/>
</dbReference>
<dbReference type="Gene3D" id="2.60.40.1180">
    <property type="entry name" value="Golgi alpha-mannosidase II"/>
    <property type="match status" value="1"/>
</dbReference>
<dbReference type="GO" id="GO:0004557">
    <property type="term" value="F:alpha-galactosidase activity"/>
    <property type="evidence" value="ECO:0007669"/>
    <property type="project" value="UniProtKB-EC"/>
</dbReference>
<keyword evidence="10" id="KW-0119">Carbohydrate metabolism</keyword>
<dbReference type="CDD" id="cd14792">
    <property type="entry name" value="GH27"/>
    <property type="match status" value="1"/>
</dbReference>
<evidence type="ECO:0000256" key="1">
    <source>
        <dbReference type="ARBA" id="ARBA00001255"/>
    </source>
</evidence>
<evidence type="ECO:0000256" key="2">
    <source>
        <dbReference type="ARBA" id="ARBA00004613"/>
    </source>
</evidence>
<evidence type="ECO:0000256" key="11">
    <source>
        <dbReference type="ARBA" id="ARBA00023295"/>
    </source>
</evidence>
<dbReference type="CDD" id="cd04081">
    <property type="entry name" value="CBM35_galactosidase-like"/>
    <property type="match status" value="1"/>
</dbReference>
<keyword evidence="11 13" id="KW-0326">Glycosidase</keyword>
<dbReference type="GO" id="GO:0005576">
    <property type="term" value="C:extracellular region"/>
    <property type="evidence" value="ECO:0007669"/>
    <property type="project" value="UniProtKB-SubCell"/>
</dbReference>
<dbReference type="FunFam" id="3.20.20.70:FF:000197">
    <property type="entry name" value="Alpha-galactosidase"/>
    <property type="match status" value="1"/>
</dbReference>
<dbReference type="SUPFAM" id="SSF51445">
    <property type="entry name" value="(Trans)glycosidases"/>
    <property type="match status" value="1"/>
</dbReference>
<evidence type="ECO:0000313" key="17">
    <source>
        <dbReference type="Proteomes" id="UP000294933"/>
    </source>
</evidence>
<feature type="domain" description="Alpha galactosidase C-terminal" evidence="15">
    <location>
        <begin position="337"/>
        <end position="409"/>
    </location>
</feature>
<dbReference type="SUPFAM" id="SSF51011">
    <property type="entry name" value="Glycosyl hydrolase domain"/>
    <property type="match status" value="1"/>
</dbReference>
<keyword evidence="12" id="KW-0624">Polysaccharide degradation</keyword>
<dbReference type="Gene3D" id="3.20.20.70">
    <property type="entry name" value="Aldolase class I"/>
    <property type="match status" value="1"/>
</dbReference>
<evidence type="ECO:0000256" key="3">
    <source>
        <dbReference type="ARBA" id="ARBA00009743"/>
    </source>
</evidence>
<dbReference type="EMBL" id="ML170158">
    <property type="protein sequence ID" value="TDL27971.1"/>
    <property type="molecule type" value="Genomic_DNA"/>
</dbReference>
<keyword evidence="7 13" id="KW-0378">Hydrolase</keyword>
<keyword evidence="5" id="KW-0964">Secreted</keyword>
<dbReference type="STRING" id="50990.A0A4Y7QL80"/>
<comment type="catalytic activity">
    <reaction evidence="1 13">
        <text>Hydrolysis of terminal, non-reducing alpha-D-galactose residues in alpha-D-galactosides, including galactose oligosaccharides, galactomannans and galactolipids.</text>
        <dbReference type="EC" id="3.2.1.22"/>
    </reaction>
</comment>
<evidence type="ECO:0000313" key="16">
    <source>
        <dbReference type="EMBL" id="TDL27971.1"/>
    </source>
</evidence>
<dbReference type="InterPro" id="IPR041233">
    <property type="entry name" value="Melibiase_C"/>
</dbReference>
<keyword evidence="9" id="KW-0325">Glycoprotein</keyword>
<dbReference type="Proteomes" id="UP000294933">
    <property type="component" value="Unassembled WGS sequence"/>
</dbReference>
<dbReference type="InterPro" id="IPR013780">
    <property type="entry name" value="Glyco_hydro_b"/>
</dbReference>
<reference evidence="16 17" key="1">
    <citation type="submission" date="2018-06" db="EMBL/GenBank/DDBJ databases">
        <title>A transcriptomic atlas of mushroom development highlights an independent origin of complex multicellularity.</title>
        <authorList>
            <consortium name="DOE Joint Genome Institute"/>
            <person name="Krizsan K."/>
            <person name="Almasi E."/>
            <person name="Merenyi Z."/>
            <person name="Sahu N."/>
            <person name="Viragh M."/>
            <person name="Koszo T."/>
            <person name="Mondo S."/>
            <person name="Kiss B."/>
            <person name="Balint B."/>
            <person name="Kues U."/>
            <person name="Barry K."/>
            <person name="Hegedus J.C."/>
            <person name="Henrissat B."/>
            <person name="Johnson J."/>
            <person name="Lipzen A."/>
            <person name="Ohm R."/>
            <person name="Nagy I."/>
            <person name="Pangilinan J."/>
            <person name="Yan J."/>
            <person name="Xiong Y."/>
            <person name="Grigoriev I.V."/>
            <person name="Hibbett D.S."/>
            <person name="Nagy L.G."/>
        </authorList>
    </citation>
    <scope>NUCLEOTIDE SEQUENCE [LARGE SCALE GENOMIC DNA]</scope>
    <source>
        <strain evidence="16 17">SZMC22713</strain>
    </source>
</reference>
<dbReference type="Gene3D" id="2.60.120.260">
    <property type="entry name" value="Galactose-binding domain-like"/>
    <property type="match status" value="1"/>
</dbReference>
<dbReference type="GO" id="GO:0000272">
    <property type="term" value="P:polysaccharide catabolic process"/>
    <property type="evidence" value="ECO:0007669"/>
    <property type="project" value="UniProtKB-KW"/>
</dbReference>
<comment type="similarity">
    <text evidence="3 13">Belongs to the glycosyl hydrolase 27 family.</text>
</comment>
<evidence type="ECO:0000256" key="5">
    <source>
        <dbReference type="ARBA" id="ARBA00022525"/>
    </source>
</evidence>
<dbReference type="InterPro" id="IPR013785">
    <property type="entry name" value="Aldolase_TIM"/>
</dbReference>
<feature type="signal peptide" evidence="14">
    <location>
        <begin position="1"/>
        <end position="24"/>
    </location>
</feature>
<dbReference type="AlphaFoldDB" id="A0A4Y7QL80"/>